<dbReference type="Gene3D" id="6.10.30.10">
    <property type="match status" value="1"/>
</dbReference>
<dbReference type="InterPro" id="IPR002878">
    <property type="entry name" value="ChsH2_C"/>
</dbReference>
<name>A0A2N3G6U8_9ACTN</name>
<evidence type="ECO:0000259" key="1">
    <source>
        <dbReference type="Pfam" id="PF01796"/>
    </source>
</evidence>
<dbReference type="InterPro" id="IPR012340">
    <property type="entry name" value="NA-bd_OB-fold"/>
</dbReference>
<dbReference type="AlphaFoldDB" id="A0A2N3G6U8"/>
<dbReference type="PANTHER" id="PTHR34075:SF4">
    <property type="entry name" value="DUF35 DOMAIN-CONTAINING PROTEIN"/>
    <property type="match status" value="1"/>
</dbReference>
<dbReference type="EMBL" id="PHEX01000020">
    <property type="protein sequence ID" value="PKQ28352.1"/>
    <property type="molecule type" value="Genomic_DNA"/>
</dbReference>
<sequence length="154" mass="17275">MTFEMGEETRQVQGMWDISTYNYLINGAGLRLLVDSMKEKKIRGIKCPQCQAVYVPGPTFCRKCYIDIDEVVEVADTGVVMAYTVEMSDVRGNPLDNPRLSAMIKLDGADTWIIGTIAGFDWKDAKVGMKVKTIWVNEPVGSLADIDRFEVIQE</sequence>
<dbReference type="Gene3D" id="2.40.50.140">
    <property type="entry name" value="Nucleic acid-binding proteins"/>
    <property type="match status" value="1"/>
</dbReference>
<dbReference type="Pfam" id="PF01796">
    <property type="entry name" value="OB_ChsH2_C"/>
    <property type="match status" value="1"/>
</dbReference>
<comment type="caution">
    <text evidence="2">The sequence shown here is derived from an EMBL/GenBank/DDBJ whole genome shotgun (WGS) entry which is preliminary data.</text>
</comment>
<dbReference type="InterPro" id="IPR052513">
    <property type="entry name" value="Thioester_dehydratase-like"/>
</dbReference>
<evidence type="ECO:0000313" key="3">
    <source>
        <dbReference type="Proteomes" id="UP000233654"/>
    </source>
</evidence>
<organism evidence="2 3">
    <name type="scientific">Candidatus Anoxymicrobium japonicum</name>
    <dbReference type="NCBI Taxonomy" id="2013648"/>
    <lineage>
        <taxon>Bacteria</taxon>
        <taxon>Bacillati</taxon>
        <taxon>Actinomycetota</taxon>
        <taxon>Candidatus Geothermincolia</taxon>
        <taxon>Candidatus Geothermincolales</taxon>
        <taxon>Candidatus Anoxymicrobiaceae</taxon>
        <taxon>Candidatus Anoxymicrobium</taxon>
    </lineage>
</organism>
<protein>
    <recommendedName>
        <fullName evidence="1">ChsH2 C-terminal OB-fold domain-containing protein</fullName>
    </recommendedName>
</protein>
<dbReference type="Proteomes" id="UP000233654">
    <property type="component" value="Unassembled WGS sequence"/>
</dbReference>
<dbReference type="SUPFAM" id="SSF50249">
    <property type="entry name" value="Nucleic acid-binding proteins"/>
    <property type="match status" value="1"/>
</dbReference>
<dbReference type="PANTHER" id="PTHR34075">
    <property type="entry name" value="BLR3430 PROTEIN"/>
    <property type="match status" value="1"/>
</dbReference>
<reference evidence="2 3" key="1">
    <citation type="journal article" date="2017" name="ISME J.">
        <title>Potential for microbial H2 and metal transformations associated with novel bacteria and archaea in deep terrestrial subsurface sediments.</title>
        <authorList>
            <person name="Hernsdorf A.W."/>
            <person name="Amano Y."/>
            <person name="Miyakawa K."/>
            <person name="Ise K."/>
            <person name="Suzuki Y."/>
            <person name="Anantharaman K."/>
            <person name="Probst A."/>
            <person name="Burstein D."/>
            <person name="Thomas B.C."/>
            <person name="Banfield J.F."/>
        </authorList>
    </citation>
    <scope>NUCLEOTIDE SEQUENCE [LARGE SCALE GENOMIC DNA]</scope>
    <source>
        <strain evidence="2">HGW-Actinobacteria-3</strain>
    </source>
</reference>
<proteinExistence type="predicted"/>
<feature type="domain" description="ChsH2 C-terminal OB-fold" evidence="1">
    <location>
        <begin position="72"/>
        <end position="132"/>
    </location>
</feature>
<gene>
    <name evidence="2" type="ORF">CVT63_03310</name>
</gene>
<evidence type="ECO:0000313" key="2">
    <source>
        <dbReference type="EMBL" id="PKQ28352.1"/>
    </source>
</evidence>
<accession>A0A2N3G6U8</accession>